<name>A6NPD6_9FIRM</name>
<gene>
    <name evidence="9" type="ORF">BACCAP_00051</name>
</gene>
<dbReference type="PRINTS" id="PR00069">
    <property type="entry name" value="ALDKETRDTASE"/>
</dbReference>
<organism evidence="9 10">
    <name type="scientific">Pseudoflavonifractor capillosus ATCC 29799</name>
    <dbReference type="NCBI Taxonomy" id="411467"/>
    <lineage>
        <taxon>Bacteria</taxon>
        <taxon>Bacillati</taxon>
        <taxon>Bacillota</taxon>
        <taxon>Clostridia</taxon>
        <taxon>Eubacteriales</taxon>
        <taxon>Oscillospiraceae</taxon>
        <taxon>Pseudoflavonifractor</taxon>
    </lineage>
</organism>
<proteinExistence type="inferred from homology"/>
<dbReference type="EMBL" id="AAXG02000001">
    <property type="protein sequence ID" value="EDN02018.1"/>
    <property type="molecule type" value="Genomic_DNA"/>
</dbReference>
<evidence type="ECO:0000256" key="3">
    <source>
        <dbReference type="ARBA" id="ARBA00023002"/>
    </source>
</evidence>
<evidence type="ECO:0000256" key="5">
    <source>
        <dbReference type="PIRSR" id="PIRSR000097-2"/>
    </source>
</evidence>
<dbReference type="InterPro" id="IPR020471">
    <property type="entry name" value="AKR"/>
</dbReference>
<dbReference type="Proteomes" id="UP000003639">
    <property type="component" value="Unassembled WGS sequence"/>
</dbReference>
<dbReference type="PIRSF" id="PIRSF000097">
    <property type="entry name" value="AKR"/>
    <property type="match status" value="1"/>
</dbReference>
<dbReference type="OrthoDB" id="9804790at2"/>
<sequence>MHSPATQFVLSNGLSIPAVGFGTYKTGDGDSAVLSNAIAQGYRHFDTASFYGTETALGQAVAESDIPREDFFLTSKLWKTEMGYDAALRAFDATLERLGTDYLDLYLIHWPRPDLELEDWAKLDRETWRALERLYESGLVRAIGVSNFLPHHLEPILASANVAPMVDQLEFHPGYTQDEAVAFCQNHSILVEAWSPLGRNRLTGNGVLTRLAAEHGVSPAQICLRFALQRGVLPLPKSSSPERMAENLDLFSFSLTGEEMAALSTMPQTGWSGEHPDRPRVRPQEVN</sequence>
<feature type="binding site" evidence="5">
    <location>
        <position position="109"/>
    </location>
    <ligand>
        <name>substrate</name>
    </ligand>
</feature>
<dbReference type="RefSeq" id="WP_006570617.1">
    <property type="nucleotide sequence ID" value="NZ_AAXG02000001.1"/>
</dbReference>
<evidence type="ECO:0000256" key="1">
    <source>
        <dbReference type="ARBA" id="ARBA00007905"/>
    </source>
</evidence>
<dbReference type="PROSITE" id="PS00063">
    <property type="entry name" value="ALDOKETO_REDUCTASE_3"/>
    <property type="match status" value="1"/>
</dbReference>
<dbReference type="PROSITE" id="PS00798">
    <property type="entry name" value="ALDOKETO_REDUCTASE_1"/>
    <property type="match status" value="1"/>
</dbReference>
<comment type="caution">
    <text evidence="9">The sequence shown here is derived from an EMBL/GenBank/DDBJ whole genome shotgun (WGS) entry which is preliminary data.</text>
</comment>
<accession>A6NPD6</accession>
<evidence type="ECO:0000313" key="9">
    <source>
        <dbReference type="EMBL" id="EDN02018.1"/>
    </source>
</evidence>
<evidence type="ECO:0000256" key="6">
    <source>
        <dbReference type="PIRSR" id="PIRSR000097-3"/>
    </source>
</evidence>
<dbReference type="CDD" id="cd19071">
    <property type="entry name" value="AKR_AKR1-5-like"/>
    <property type="match status" value="1"/>
</dbReference>
<keyword evidence="2" id="KW-0521">NADP</keyword>
<dbReference type="InterPro" id="IPR018170">
    <property type="entry name" value="Aldo/ket_reductase_CS"/>
</dbReference>
<dbReference type="SUPFAM" id="SSF51430">
    <property type="entry name" value="NAD(P)-linked oxidoreductase"/>
    <property type="match status" value="1"/>
</dbReference>
<dbReference type="PANTHER" id="PTHR43827:SF3">
    <property type="entry name" value="NADP-DEPENDENT OXIDOREDUCTASE DOMAIN-CONTAINING PROTEIN"/>
    <property type="match status" value="1"/>
</dbReference>
<dbReference type="Pfam" id="PF00248">
    <property type="entry name" value="Aldo_ket_red"/>
    <property type="match status" value="1"/>
</dbReference>
<dbReference type="InterPro" id="IPR036812">
    <property type="entry name" value="NAD(P)_OxRdtase_dom_sf"/>
</dbReference>
<feature type="domain" description="NADP-dependent oxidoreductase" evidence="8">
    <location>
        <begin position="20"/>
        <end position="263"/>
    </location>
</feature>
<reference evidence="9 10" key="2">
    <citation type="submission" date="2007-06" db="EMBL/GenBank/DDBJ databases">
        <title>Draft genome sequence of Pseudoflavonifractor capillosus ATCC 29799.</title>
        <authorList>
            <person name="Sudarsanam P."/>
            <person name="Ley R."/>
            <person name="Guruge J."/>
            <person name="Turnbaugh P.J."/>
            <person name="Mahowald M."/>
            <person name="Liep D."/>
            <person name="Gordon J."/>
        </authorList>
    </citation>
    <scope>NUCLEOTIDE SEQUENCE [LARGE SCALE GENOMIC DNA]</scope>
    <source>
        <strain evidence="9 10">ATCC 29799</strain>
    </source>
</reference>
<feature type="compositionally biased region" description="Basic and acidic residues" evidence="7">
    <location>
        <begin position="274"/>
        <end position="287"/>
    </location>
</feature>
<dbReference type="PANTHER" id="PTHR43827">
    <property type="entry name" value="2,5-DIKETO-D-GLUCONIC ACID REDUCTASE"/>
    <property type="match status" value="1"/>
</dbReference>
<evidence type="ECO:0000256" key="7">
    <source>
        <dbReference type="SAM" id="MobiDB-lite"/>
    </source>
</evidence>
<evidence type="ECO:0000256" key="2">
    <source>
        <dbReference type="ARBA" id="ARBA00022857"/>
    </source>
</evidence>
<comment type="similarity">
    <text evidence="1">Belongs to the aldo/keto reductase family.</text>
</comment>
<evidence type="ECO:0000313" key="10">
    <source>
        <dbReference type="Proteomes" id="UP000003639"/>
    </source>
</evidence>
<dbReference type="STRING" id="411467.BACCAP_00051"/>
<evidence type="ECO:0000259" key="8">
    <source>
        <dbReference type="Pfam" id="PF00248"/>
    </source>
</evidence>
<feature type="region of interest" description="Disordered" evidence="7">
    <location>
        <begin position="265"/>
        <end position="287"/>
    </location>
</feature>
<dbReference type="GO" id="GO:0016616">
    <property type="term" value="F:oxidoreductase activity, acting on the CH-OH group of donors, NAD or NADP as acceptor"/>
    <property type="evidence" value="ECO:0007669"/>
    <property type="project" value="UniProtKB-ARBA"/>
</dbReference>
<dbReference type="FunFam" id="3.20.20.100:FF:000015">
    <property type="entry name" value="Oxidoreductase, aldo/keto reductase family"/>
    <property type="match status" value="1"/>
</dbReference>
<dbReference type="eggNOG" id="COG0656">
    <property type="taxonomic scope" value="Bacteria"/>
</dbReference>
<dbReference type="Gene3D" id="3.20.20.100">
    <property type="entry name" value="NADP-dependent oxidoreductase domain"/>
    <property type="match status" value="1"/>
</dbReference>
<feature type="site" description="Lowers pKa of active site Tyr" evidence="6">
    <location>
        <position position="76"/>
    </location>
</feature>
<protein>
    <submittedName>
        <fullName evidence="9">Oxidoreductase, aldo/keto reductase family protein</fullName>
    </submittedName>
</protein>
<dbReference type="InterPro" id="IPR023210">
    <property type="entry name" value="NADP_OxRdtase_dom"/>
</dbReference>
<reference evidence="9 10" key="1">
    <citation type="submission" date="2007-04" db="EMBL/GenBank/DDBJ databases">
        <authorList>
            <person name="Fulton L."/>
            <person name="Clifton S."/>
            <person name="Fulton B."/>
            <person name="Xu J."/>
            <person name="Minx P."/>
            <person name="Pepin K.H."/>
            <person name="Johnson M."/>
            <person name="Thiruvilangam P."/>
            <person name="Bhonagiri V."/>
            <person name="Nash W.E."/>
            <person name="Mardis E.R."/>
            <person name="Wilson R.K."/>
        </authorList>
    </citation>
    <scope>NUCLEOTIDE SEQUENCE [LARGE SCALE GENOMIC DNA]</scope>
    <source>
        <strain evidence="9 10">ATCC 29799</strain>
    </source>
</reference>
<evidence type="ECO:0000256" key="4">
    <source>
        <dbReference type="PIRSR" id="PIRSR000097-1"/>
    </source>
</evidence>
<keyword evidence="3" id="KW-0560">Oxidoreductase</keyword>
<dbReference type="AlphaFoldDB" id="A6NPD6"/>
<keyword evidence="10" id="KW-1185">Reference proteome</keyword>
<dbReference type="PROSITE" id="PS00062">
    <property type="entry name" value="ALDOKETO_REDUCTASE_2"/>
    <property type="match status" value="1"/>
</dbReference>
<feature type="active site" description="Proton donor" evidence="4">
    <location>
        <position position="51"/>
    </location>
</feature>